<evidence type="ECO:0000313" key="2">
    <source>
        <dbReference type="Proteomes" id="UP000665020"/>
    </source>
</evidence>
<reference evidence="1" key="1">
    <citation type="submission" date="2019-12" db="EMBL/GenBank/DDBJ databases">
        <authorList>
            <person name="zhang j."/>
            <person name="sun C.M."/>
        </authorList>
    </citation>
    <scope>NUCLEOTIDE SEQUENCE</scope>
    <source>
        <strain evidence="1">NS-1</strain>
    </source>
</reference>
<evidence type="ECO:0000313" key="1">
    <source>
        <dbReference type="EMBL" id="QTL99827.1"/>
    </source>
</evidence>
<accession>A0A8A7KLW5</accession>
<dbReference type="EMBL" id="CP046640">
    <property type="protein sequence ID" value="QTL99827.1"/>
    <property type="molecule type" value="Genomic_DNA"/>
</dbReference>
<keyword evidence="2" id="KW-1185">Reference proteome</keyword>
<dbReference type="KEGG" id="ifn:GM661_18640"/>
<organism evidence="1 2">
    <name type="scientific">Iocasia fonsfrigidae</name>
    <dbReference type="NCBI Taxonomy" id="2682810"/>
    <lineage>
        <taxon>Bacteria</taxon>
        <taxon>Bacillati</taxon>
        <taxon>Bacillota</taxon>
        <taxon>Clostridia</taxon>
        <taxon>Halanaerobiales</taxon>
        <taxon>Halanaerobiaceae</taxon>
        <taxon>Iocasia</taxon>
    </lineage>
</organism>
<dbReference type="Proteomes" id="UP000665020">
    <property type="component" value="Chromosome"/>
</dbReference>
<proteinExistence type="predicted"/>
<dbReference type="AlphaFoldDB" id="A0A8A7KLW5"/>
<sequence length="161" mass="18071">MFSKILYDTRTNKILRCQPKPHGSAPMPSLNGLCKSARISEEEKQYMATTEIEGEMLTNQAQKELMIFNGIAVSKPELIITSDKYKINISNDPTFIITVKLEGKHQPDISSMEMLINEISFNMPLDNYQGSKKIEVEGGTYTIACNDDKFISDSIEVVAVE</sequence>
<name>A0A8A7KLW5_9FIRM</name>
<gene>
    <name evidence="1" type="ORF">GM661_18640</name>
</gene>
<protein>
    <submittedName>
        <fullName evidence="1">Uncharacterized protein</fullName>
    </submittedName>
</protein>
<dbReference type="RefSeq" id="WP_230868150.1">
    <property type="nucleotide sequence ID" value="NZ_CP046640.1"/>
</dbReference>